<organism evidence="7 8">
    <name type="scientific">Nocardioides marmotae</name>
    <dbReference type="NCBI Taxonomy" id="2663857"/>
    <lineage>
        <taxon>Bacteria</taxon>
        <taxon>Bacillati</taxon>
        <taxon>Actinomycetota</taxon>
        <taxon>Actinomycetes</taxon>
        <taxon>Propionibacteriales</taxon>
        <taxon>Nocardioidaceae</taxon>
        <taxon>Nocardioides</taxon>
    </lineage>
</organism>
<keyword evidence="3" id="KW-0812">Transmembrane</keyword>
<dbReference type="AlphaFoldDB" id="A0A6I3JDY7"/>
<protein>
    <recommendedName>
        <fullName evidence="6">Cardiolipin synthase N-terminal domain-containing protein</fullName>
    </recommendedName>
</protein>
<accession>A0A6I3JDY7</accession>
<evidence type="ECO:0000313" key="7">
    <source>
        <dbReference type="EMBL" id="MTB96321.1"/>
    </source>
</evidence>
<proteinExistence type="predicted"/>
<dbReference type="Pfam" id="PF13396">
    <property type="entry name" value="PLDc_N"/>
    <property type="match status" value="1"/>
</dbReference>
<evidence type="ECO:0000259" key="6">
    <source>
        <dbReference type="Pfam" id="PF13396"/>
    </source>
</evidence>
<sequence>MAKKTWSDLSPGQQRAVVVAGAVETVLTGLALADLAKRPADQVRGPKGLWLLAAFVQPVGPLAYLTLGRR</sequence>
<feature type="domain" description="Cardiolipin synthase N-terminal" evidence="6">
    <location>
        <begin position="26"/>
        <end position="69"/>
    </location>
</feature>
<dbReference type="GO" id="GO:0005886">
    <property type="term" value="C:plasma membrane"/>
    <property type="evidence" value="ECO:0007669"/>
    <property type="project" value="UniProtKB-SubCell"/>
</dbReference>
<comment type="caution">
    <text evidence="7">The sequence shown here is derived from an EMBL/GenBank/DDBJ whole genome shotgun (WGS) entry which is preliminary data.</text>
</comment>
<dbReference type="InterPro" id="IPR027379">
    <property type="entry name" value="CLS_N"/>
</dbReference>
<evidence type="ECO:0000256" key="4">
    <source>
        <dbReference type="ARBA" id="ARBA00022989"/>
    </source>
</evidence>
<reference evidence="7 8" key="1">
    <citation type="submission" date="2019-10" db="EMBL/GenBank/DDBJ databases">
        <title>Nocardioides novel species isolated from the excrement of Marmot.</title>
        <authorList>
            <person name="Zhang G."/>
        </authorList>
    </citation>
    <scope>NUCLEOTIDE SEQUENCE [LARGE SCALE GENOMIC DNA]</scope>
    <source>
        <strain evidence="8">zg-579</strain>
    </source>
</reference>
<name>A0A6I3JDY7_9ACTN</name>
<evidence type="ECO:0000313" key="8">
    <source>
        <dbReference type="Proteomes" id="UP000433406"/>
    </source>
</evidence>
<keyword evidence="2" id="KW-1003">Cell membrane</keyword>
<dbReference type="Proteomes" id="UP000433406">
    <property type="component" value="Unassembled WGS sequence"/>
</dbReference>
<comment type="subcellular location">
    <subcellularLocation>
        <location evidence="1">Cell membrane</location>
        <topology evidence="1">Multi-pass membrane protein</topology>
    </subcellularLocation>
</comment>
<evidence type="ECO:0000256" key="1">
    <source>
        <dbReference type="ARBA" id="ARBA00004651"/>
    </source>
</evidence>
<evidence type="ECO:0000256" key="5">
    <source>
        <dbReference type="ARBA" id="ARBA00023136"/>
    </source>
</evidence>
<evidence type="ECO:0000256" key="3">
    <source>
        <dbReference type="ARBA" id="ARBA00022692"/>
    </source>
</evidence>
<keyword evidence="4" id="KW-1133">Transmembrane helix</keyword>
<gene>
    <name evidence="7" type="ORF">GGQ22_14685</name>
</gene>
<dbReference type="RefSeq" id="WP_154612391.1">
    <property type="nucleotide sequence ID" value="NZ_CP053660.1"/>
</dbReference>
<keyword evidence="5" id="KW-0472">Membrane</keyword>
<evidence type="ECO:0000256" key="2">
    <source>
        <dbReference type="ARBA" id="ARBA00022475"/>
    </source>
</evidence>
<keyword evidence="8" id="KW-1185">Reference proteome</keyword>
<dbReference type="EMBL" id="WLCI01000015">
    <property type="protein sequence ID" value="MTB96321.1"/>
    <property type="molecule type" value="Genomic_DNA"/>
</dbReference>